<proteinExistence type="predicted"/>
<organism evidence="1 2">
    <name type="scientific">Morganella morganii</name>
    <name type="common">Proteus morganii</name>
    <dbReference type="NCBI Taxonomy" id="582"/>
    <lineage>
        <taxon>Bacteria</taxon>
        <taxon>Pseudomonadati</taxon>
        <taxon>Pseudomonadota</taxon>
        <taxon>Gammaproteobacteria</taxon>
        <taxon>Enterobacterales</taxon>
        <taxon>Morganellaceae</taxon>
        <taxon>Morganella</taxon>
    </lineage>
</organism>
<dbReference type="AlphaFoldDB" id="A0AAE4FFW2"/>
<comment type="caution">
    <text evidence="1">The sequence shown here is derived from an EMBL/GenBank/DDBJ whole genome shotgun (WGS) entry which is preliminary data.</text>
</comment>
<evidence type="ECO:0000313" key="2">
    <source>
        <dbReference type="Proteomes" id="UP001182247"/>
    </source>
</evidence>
<name>A0AAE4FFW2_MORMO</name>
<reference evidence="1" key="1">
    <citation type="submission" date="2023-02" db="EMBL/GenBank/DDBJ databases">
        <title>Detection, antimicrobial susceptibility and genomic characterization of NDM-producing species of Morganellaceae, Yersiniaceae, and Enterobacteriaceae other than Klebsiella.</title>
        <authorList>
            <person name="Camargo C.H."/>
            <person name="Sacchi C.T."/>
            <person name="Campos K.R."/>
        </authorList>
    </citation>
    <scope>NUCLEOTIDE SEQUENCE</scope>
    <source>
        <strain evidence="1">1189_21</strain>
    </source>
</reference>
<accession>A0AAE4FFW2</accession>
<sequence length="80" mass="9123">MKLITTGLSFFLIITVVSTGYLWKQNKELHYQINELSTVVAEQRVAVQGCLKEKTDTQHRGKANFVIPDDSGNAEDWLKR</sequence>
<dbReference type="RefSeq" id="WP_087726752.1">
    <property type="nucleotide sequence ID" value="NZ_JAPKIY010000082.1"/>
</dbReference>
<dbReference type="EMBL" id="JAPKIY010000082">
    <property type="protein sequence ID" value="MDS0900543.1"/>
    <property type="molecule type" value="Genomic_DNA"/>
</dbReference>
<gene>
    <name evidence="1" type="ORF">OSC06_21650</name>
</gene>
<dbReference type="Proteomes" id="UP001182247">
    <property type="component" value="Unassembled WGS sequence"/>
</dbReference>
<evidence type="ECO:0000313" key="1">
    <source>
        <dbReference type="EMBL" id="MDS0900543.1"/>
    </source>
</evidence>
<protein>
    <submittedName>
        <fullName evidence="1">Uncharacterized protein</fullName>
    </submittedName>
</protein>